<sequence length="278" mass="30621">MDTPPLLTDREALERHRKRAARAPELFLHEDAAAELEERLLEVNRTFTEPALISAFPEPWLEILPDAKVVADTDVLDLEEGAHDLVVHALCLHWANDPVGQLVQASRALKPDGLFIGVMFGGQTLNELRAALAQAEATITGGLSPRIVPMGEIRDLGALIQRAGLALPVADAVTRKVTYETPLRLLSDLRAMGETNALAARDRRFLRRDVLTEALRLYIETYQEPDGRVRATFDMVWLTGWKPHPDQQKPLRPGSAAQRLADALGTTERPSGDKPGSA</sequence>
<dbReference type="InterPro" id="IPR029063">
    <property type="entry name" value="SAM-dependent_MTases_sf"/>
</dbReference>
<dbReference type="InterPro" id="IPR050602">
    <property type="entry name" value="Malonyl-ACP_OMT"/>
</dbReference>
<dbReference type="EMBL" id="CP019437">
    <property type="protein sequence ID" value="AQS46628.1"/>
    <property type="molecule type" value="Genomic_DNA"/>
</dbReference>
<evidence type="ECO:0000256" key="2">
    <source>
        <dbReference type="ARBA" id="ARBA00022679"/>
    </source>
</evidence>
<dbReference type="Pfam" id="PF08241">
    <property type="entry name" value="Methyltransf_11"/>
    <property type="match status" value="1"/>
</dbReference>
<reference evidence="5 6" key="1">
    <citation type="submission" date="2017-01" db="EMBL/GenBank/DDBJ databases">
        <title>The complete genome sequence of a sulfur-oxidizing marine bacterium Thioclava sp. 25B10_4T.</title>
        <authorList>
            <person name="Liu Y."/>
            <person name="Lai Q."/>
            <person name="Shao Z."/>
        </authorList>
    </citation>
    <scope>NUCLEOTIDE SEQUENCE [LARGE SCALE GENOMIC DNA]</scope>
    <source>
        <strain evidence="5 6">25B10_4</strain>
    </source>
</reference>
<feature type="region of interest" description="Disordered" evidence="3">
    <location>
        <begin position="244"/>
        <end position="278"/>
    </location>
</feature>
<keyword evidence="2" id="KW-0808">Transferase</keyword>
<dbReference type="InterPro" id="IPR013216">
    <property type="entry name" value="Methyltransf_11"/>
</dbReference>
<dbReference type="Gene3D" id="3.40.50.150">
    <property type="entry name" value="Vaccinia Virus protein VP39"/>
    <property type="match status" value="1"/>
</dbReference>
<evidence type="ECO:0000256" key="1">
    <source>
        <dbReference type="ARBA" id="ARBA00022603"/>
    </source>
</evidence>
<dbReference type="PANTHER" id="PTHR13090:SF1">
    <property type="entry name" value="ARGININE-HYDROXYLASE NDUFAF5, MITOCHONDRIAL"/>
    <property type="match status" value="1"/>
</dbReference>
<dbReference type="Proteomes" id="UP000185622">
    <property type="component" value="Chromosome"/>
</dbReference>
<accession>A0ABM6ID69</accession>
<dbReference type="SUPFAM" id="SSF53335">
    <property type="entry name" value="S-adenosyl-L-methionine-dependent methyltransferases"/>
    <property type="match status" value="1"/>
</dbReference>
<organism evidence="5 6">
    <name type="scientific">Thioclava nitratireducens</name>
    <dbReference type="NCBI Taxonomy" id="1915078"/>
    <lineage>
        <taxon>Bacteria</taxon>
        <taxon>Pseudomonadati</taxon>
        <taxon>Pseudomonadota</taxon>
        <taxon>Alphaproteobacteria</taxon>
        <taxon>Rhodobacterales</taxon>
        <taxon>Paracoccaceae</taxon>
        <taxon>Thioclava</taxon>
    </lineage>
</organism>
<protein>
    <submittedName>
        <fullName evidence="5">SAM-dependent methyltransferase</fullName>
    </submittedName>
</protein>
<dbReference type="PANTHER" id="PTHR13090">
    <property type="entry name" value="ARGININE-HYDROXYLASE NDUFAF5, MITOCHONDRIAL"/>
    <property type="match status" value="1"/>
</dbReference>
<dbReference type="GO" id="GO:0032259">
    <property type="term" value="P:methylation"/>
    <property type="evidence" value="ECO:0007669"/>
    <property type="project" value="UniProtKB-KW"/>
</dbReference>
<keyword evidence="1 5" id="KW-0489">Methyltransferase</keyword>
<proteinExistence type="predicted"/>
<dbReference type="GO" id="GO:0008168">
    <property type="term" value="F:methyltransferase activity"/>
    <property type="evidence" value="ECO:0007669"/>
    <property type="project" value="UniProtKB-KW"/>
</dbReference>
<evidence type="ECO:0000256" key="3">
    <source>
        <dbReference type="SAM" id="MobiDB-lite"/>
    </source>
</evidence>
<evidence type="ECO:0000313" key="5">
    <source>
        <dbReference type="EMBL" id="AQS46628.1"/>
    </source>
</evidence>
<name>A0ABM6ID69_9RHOB</name>
<feature type="domain" description="Methyltransferase type 11" evidence="4">
    <location>
        <begin position="69"/>
        <end position="116"/>
    </location>
</feature>
<evidence type="ECO:0000259" key="4">
    <source>
        <dbReference type="Pfam" id="PF08241"/>
    </source>
</evidence>
<evidence type="ECO:0000313" key="6">
    <source>
        <dbReference type="Proteomes" id="UP000185622"/>
    </source>
</evidence>
<dbReference type="RefSeq" id="WP_075775206.1">
    <property type="nucleotide sequence ID" value="NZ_CP019437.1"/>
</dbReference>
<keyword evidence="6" id="KW-1185">Reference proteome</keyword>
<gene>
    <name evidence="5" type="ORF">BMG03_01505</name>
</gene>